<evidence type="ECO:0000256" key="1">
    <source>
        <dbReference type="ARBA" id="ARBA00005594"/>
    </source>
</evidence>
<dbReference type="InterPro" id="IPR035684">
    <property type="entry name" value="ArgRS_core"/>
</dbReference>
<dbReference type="SMART" id="SM01016">
    <property type="entry name" value="Arg_tRNA_synt_N"/>
    <property type="match status" value="1"/>
</dbReference>
<evidence type="ECO:0000259" key="11">
    <source>
        <dbReference type="SMART" id="SM00836"/>
    </source>
</evidence>
<keyword evidence="6 10" id="KW-0648">Protein biosynthesis</keyword>
<comment type="caution">
    <text evidence="13">The sequence shown here is derived from an EMBL/GenBank/DDBJ whole genome shotgun (WGS) entry which is preliminary data.</text>
</comment>
<dbReference type="GO" id="GO:0004814">
    <property type="term" value="F:arginine-tRNA ligase activity"/>
    <property type="evidence" value="ECO:0007669"/>
    <property type="project" value="UniProtKB-UniRule"/>
</dbReference>
<keyword evidence="7 10" id="KW-0030">Aminoacyl-tRNA synthetase</keyword>
<evidence type="ECO:0000256" key="6">
    <source>
        <dbReference type="ARBA" id="ARBA00022917"/>
    </source>
</evidence>
<dbReference type="AlphaFoldDB" id="A0A1F5Z894"/>
<evidence type="ECO:0000313" key="13">
    <source>
        <dbReference type="EMBL" id="OGG08342.1"/>
    </source>
</evidence>
<dbReference type="SUPFAM" id="SSF55190">
    <property type="entry name" value="Arginyl-tRNA synthetase (ArgRS), N-terminal 'additional' domain"/>
    <property type="match status" value="1"/>
</dbReference>
<evidence type="ECO:0000256" key="2">
    <source>
        <dbReference type="ARBA" id="ARBA00012837"/>
    </source>
</evidence>
<protein>
    <recommendedName>
        <fullName evidence="2 9">Arginine--tRNA ligase</fullName>
        <ecNumber evidence="2 9">6.1.1.19</ecNumber>
    </recommendedName>
</protein>
<dbReference type="InterPro" id="IPR008909">
    <property type="entry name" value="DALR_anticod-bd"/>
</dbReference>
<dbReference type="EC" id="6.1.1.19" evidence="2 9"/>
<accession>A0A1F5Z894</accession>
<keyword evidence="4 10" id="KW-0547">Nucleotide-binding</keyword>
<proteinExistence type="inferred from homology"/>
<dbReference type="NCBIfam" id="TIGR00456">
    <property type="entry name" value="argS"/>
    <property type="match status" value="1"/>
</dbReference>
<comment type="similarity">
    <text evidence="1 10">Belongs to the class-I aminoacyl-tRNA synthetase family.</text>
</comment>
<evidence type="ECO:0000256" key="3">
    <source>
        <dbReference type="ARBA" id="ARBA00022598"/>
    </source>
</evidence>
<evidence type="ECO:0000313" key="14">
    <source>
        <dbReference type="Proteomes" id="UP000177354"/>
    </source>
</evidence>
<evidence type="ECO:0000256" key="9">
    <source>
        <dbReference type="NCBIfam" id="TIGR00456"/>
    </source>
</evidence>
<dbReference type="GO" id="GO:0006420">
    <property type="term" value="P:arginyl-tRNA aminoacylation"/>
    <property type="evidence" value="ECO:0007669"/>
    <property type="project" value="UniProtKB-UniRule"/>
</dbReference>
<evidence type="ECO:0000256" key="5">
    <source>
        <dbReference type="ARBA" id="ARBA00022840"/>
    </source>
</evidence>
<dbReference type="GO" id="GO:0005524">
    <property type="term" value="F:ATP binding"/>
    <property type="evidence" value="ECO:0007669"/>
    <property type="project" value="UniProtKB-KW"/>
</dbReference>
<keyword evidence="5 10" id="KW-0067">ATP-binding</keyword>
<dbReference type="PANTHER" id="PTHR11956">
    <property type="entry name" value="ARGINYL-TRNA SYNTHETASE"/>
    <property type="match status" value="1"/>
</dbReference>
<evidence type="ECO:0000256" key="8">
    <source>
        <dbReference type="ARBA" id="ARBA00049339"/>
    </source>
</evidence>
<dbReference type="SUPFAM" id="SSF52374">
    <property type="entry name" value="Nucleotidylyl transferase"/>
    <property type="match status" value="1"/>
</dbReference>
<feature type="domain" description="DALR anticodon binding" evidence="11">
    <location>
        <begin position="538"/>
        <end position="666"/>
    </location>
</feature>
<dbReference type="GO" id="GO:0005737">
    <property type="term" value="C:cytoplasm"/>
    <property type="evidence" value="ECO:0007669"/>
    <property type="project" value="UniProtKB-UniRule"/>
</dbReference>
<dbReference type="Proteomes" id="UP000177354">
    <property type="component" value="Unassembled WGS sequence"/>
</dbReference>
<name>A0A1F5Z894_9BACT</name>
<dbReference type="PRINTS" id="PR01038">
    <property type="entry name" value="TRNASYNTHARG"/>
</dbReference>
<dbReference type="PANTHER" id="PTHR11956:SF5">
    <property type="entry name" value="ARGININE--TRNA LIGASE, CYTOPLASMIC"/>
    <property type="match status" value="1"/>
</dbReference>
<organism evidence="13 14">
    <name type="scientific">Candidatus Gottesmanbacteria bacterium RIFCSPHIGHO2_01_FULL_40_15</name>
    <dbReference type="NCBI Taxonomy" id="1798376"/>
    <lineage>
        <taxon>Bacteria</taxon>
        <taxon>Candidatus Gottesmaniibacteriota</taxon>
    </lineage>
</organism>
<comment type="catalytic activity">
    <reaction evidence="8">
        <text>tRNA(Arg) + L-arginine + ATP = L-arginyl-tRNA(Arg) + AMP + diphosphate</text>
        <dbReference type="Rhea" id="RHEA:20301"/>
        <dbReference type="Rhea" id="RHEA-COMP:9658"/>
        <dbReference type="Rhea" id="RHEA-COMP:9673"/>
        <dbReference type="ChEBI" id="CHEBI:30616"/>
        <dbReference type="ChEBI" id="CHEBI:32682"/>
        <dbReference type="ChEBI" id="CHEBI:33019"/>
        <dbReference type="ChEBI" id="CHEBI:78442"/>
        <dbReference type="ChEBI" id="CHEBI:78513"/>
        <dbReference type="ChEBI" id="CHEBI:456215"/>
        <dbReference type="EC" id="6.1.1.19"/>
    </reaction>
</comment>
<dbReference type="InterPro" id="IPR009080">
    <property type="entry name" value="tRNAsynth_Ia_anticodon-bd"/>
</dbReference>
<evidence type="ECO:0000259" key="12">
    <source>
        <dbReference type="SMART" id="SM01016"/>
    </source>
</evidence>
<evidence type="ECO:0000256" key="4">
    <source>
        <dbReference type="ARBA" id="ARBA00022741"/>
    </source>
</evidence>
<dbReference type="Pfam" id="PF03485">
    <property type="entry name" value="Arg_tRNA_synt_N"/>
    <property type="match status" value="1"/>
</dbReference>
<reference evidence="13 14" key="1">
    <citation type="journal article" date="2016" name="Nat. Commun.">
        <title>Thousands of microbial genomes shed light on interconnected biogeochemical processes in an aquifer system.</title>
        <authorList>
            <person name="Anantharaman K."/>
            <person name="Brown C.T."/>
            <person name="Hug L.A."/>
            <person name="Sharon I."/>
            <person name="Castelle C.J."/>
            <person name="Probst A.J."/>
            <person name="Thomas B.C."/>
            <person name="Singh A."/>
            <person name="Wilkins M.J."/>
            <person name="Karaoz U."/>
            <person name="Brodie E.L."/>
            <person name="Williams K.H."/>
            <person name="Hubbard S.S."/>
            <person name="Banfield J.F."/>
        </authorList>
    </citation>
    <scope>NUCLEOTIDE SEQUENCE [LARGE SCALE GENOMIC DNA]</scope>
</reference>
<gene>
    <name evidence="13" type="ORF">A2777_04630</name>
</gene>
<dbReference type="Gene3D" id="3.30.1360.70">
    <property type="entry name" value="Arginyl tRNA synthetase N-terminal domain"/>
    <property type="match status" value="1"/>
</dbReference>
<dbReference type="SMART" id="SM00836">
    <property type="entry name" value="DALR_1"/>
    <property type="match status" value="1"/>
</dbReference>
<dbReference type="Pfam" id="PF00750">
    <property type="entry name" value="tRNA-synt_1d"/>
    <property type="match status" value="1"/>
</dbReference>
<dbReference type="InterPro" id="IPR005148">
    <property type="entry name" value="Arg-tRNA-synth_N"/>
</dbReference>
<dbReference type="EMBL" id="MFJF01000003">
    <property type="protein sequence ID" value="OGG08342.1"/>
    <property type="molecule type" value="Genomic_DNA"/>
</dbReference>
<sequence length="666" mass="75720">MSNFVEEKFSGKAPILIKKIKAVIKSGVSASFPEVQDTENLINIEHPSNKNYGDYSTNIALILAGKLKMNPIDVAKKISRKIGEYIISGQTISFLSDSNSKDKVMFKADDILENVKSELPGFVNMYLSNKCLISQMTRLLKMDLSLIPAKSEKNKLNTLLQGSKIMTEFTDPNPFKDFHIGHLYSNSVGESICRLLEEFGAVVKRANYFGDVGMHVAKSVWGMRKKIENQKSIIENLEKSPLKKRVEFLQDSYATGAKSYEKDEKAKEEITRINYLIYMSAQELMKKKHNLTPEVDYGKYIDVQEEEINEISRLFIYGREWSLSYFETIYGRLGTKFDYYYPESEVGEKGVKIVRDNLGKGVFEESEGAIVFRGDKFGLHTRVFINKLGLPTYEAKELGLAPAKFKQFHYDFSLIITGKEIDEYFRVLLAALKQIHPELAEKTLHLGHGMVRLPEGKMSSRTGEIVSGIELIETVKKKIRDKIEKSPSDYSKSEYENVMEKAAIAAIKYSFLKVGLPGDIVFDPDKSVSFEGDSGPYLLYTYARCRSVMKKSNLQKQSKSIRDLLTALGVTLNNEERELLRTIYLFDEALYEGTRNFAPSIICSFLFETAKNFNLFYQKHSILKPAGQDSIRQKETILFRLALTETVGAVLKKGLYLLGIETTERM</sequence>
<dbReference type="Gene3D" id="1.10.730.10">
    <property type="entry name" value="Isoleucyl-tRNA Synthetase, Domain 1"/>
    <property type="match status" value="1"/>
</dbReference>
<dbReference type="InterPro" id="IPR036695">
    <property type="entry name" value="Arg-tRNA-synth_N_sf"/>
</dbReference>
<evidence type="ECO:0000256" key="10">
    <source>
        <dbReference type="RuleBase" id="RU363038"/>
    </source>
</evidence>
<dbReference type="SUPFAM" id="SSF47323">
    <property type="entry name" value="Anticodon-binding domain of a subclass of class I aminoacyl-tRNA synthetases"/>
    <property type="match status" value="1"/>
</dbReference>
<dbReference type="InterPro" id="IPR001278">
    <property type="entry name" value="Arg-tRNA-ligase"/>
</dbReference>
<dbReference type="Gene3D" id="3.40.50.620">
    <property type="entry name" value="HUPs"/>
    <property type="match status" value="1"/>
</dbReference>
<feature type="domain" description="Arginyl tRNA synthetase N-terminal" evidence="12">
    <location>
        <begin position="18"/>
        <end position="127"/>
    </location>
</feature>
<dbReference type="Pfam" id="PF05746">
    <property type="entry name" value="DALR_1"/>
    <property type="match status" value="1"/>
</dbReference>
<keyword evidence="3 10" id="KW-0436">Ligase</keyword>
<dbReference type="InterPro" id="IPR014729">
    <property type="entry name" value="Rossmann-like_a/b/a_fold"/>
</dbReference>
<evidence type="ECO:0000256" key="7">
    <source>
        <dbReference type="ARBA" id="ARBA00023146"/>
    </source>
</evidence>